<dbReference type="GO" id="GO:0009279">
    <property type="term" value="C:cell outer membrane"/>
    <property type="evidence" value="ECO:0007669"/>
    <property type="project" value="UniProtKB-SubCell"/>
</dbReference>
<keyword evidence="9 11" id="KW-0472">Membrane</keyword>
<dbReference type="AlphaFoldDB" id="A0A4R0NLW2"/>
<keyword evidence="4" id="KW-0410">Iron transport</keyword>
<evidence type="ECO:0000259" key="15">
    <source>
        <dbReference type="Pfam" id="PF07715"/>
    </source>
</evidence>
<feature type="domain" description="TonB-dependent receptor-like beta-barrel" evidence="14">
    <location>
        <begin position="526"/>
        <end position="1010"/>
    </location>
</feature>
<keyword evidence="10 11" id="KW-0998">Cell outer membrane</keyword>
<comment type="subcellular location">
    <subcellularLocation>
        <location evidence="1 11">Cell outer membrane</location>
        <topology evidence="1 11">Multi-pass membrane protein</topology>
    </subcellularLocation>
</comment>
<evidence type="ECO:0000259" key="14">
    <source>
        <dbReference type="Pfam" id="PF00593"/>
    </source>
</evidence>
<evidence type="ECO:0000256" key="4">
    <source>
        <dbReference type="ARBA" id="ARBA00022496"/>
    </source>
</evidence>
<reference evidence="16 17" key="1">
    <citation type="submission" date="2019-02" db="EMBL/GenBank/DDBJ databases">
        <title>Pedobacter sp. RP-3-11 sp. nov., isolated from Arctic soil.</title>
        <authorList>
            <person name="Dahal R.H."/>
        </authorList>
    </citation>
    <scope>NUCLEOTIDE SEQUENCE [LARGE SCALE GENOMIC DNA]</scope>
    <source>
        <strain evidence="16 17">RP-3-11</strain>
    </source>
</reference>
<dbReference type="Proteomes" id="UP000291485">
    <property type="component" value="Unassembled WGS sequence"/>
</dbReference>
<dbReference type="InterPro" id="IPR023996">
    <property type="entry name" value="TonB-dep_OMP_SusC/RagA"/>
</dbReference>
<keyword evidence="13" id="KW-0732">Signal</keyword>
<evidence type="ECO:0000256" key="3">
    <source>
        <dbReference type="ARBA" id="ARBA00022452"/>
    </source>
</evidence>
<dbReference type="Pfam" id="PF13715">
    <property type="entry name" value="CarbopepD_reg_2"/>
    <property type="match status" value="1"/>
</dbReference>
<organism evidence="16 17">
    <name type="scientific">Pedobacter frigidisoli</name>
    <dbReference type="NCBI Taxonomy" id="2530455"/>
    <lineage>
        <taxon>Bacteria</taxon>
        <taxon>Pseudomonadati</taxon>
        <taxon>Bacteroidota</taxon>
        <taxon>Sphingobacteriia</taxon>
        <taxon>Sphingobacteriales</taxon>
        <taxon>Sphingobacteriaceae</taxon>
        <taxon>Pedobacter</taxon>
    </lineage>
</organism>
<dbReference type="PANTHER" id="PTHR32552:SF81">
    <property type="entry name" value="TONB-DEPENDENT OUTER MEMBRANE RECEPTOR"/>
    <property type="match status" value="1"/>
</dbReference>
<evidence type="ECO:0000256" key="13">
    <source>
        <dbReference type="SAM" id="SignalP"/>
    </source>
</evidence>
<dbReference type="SUPFAM" id="SSF49464">
    <property type="entry name" value="Carboxypeptidase regulatory domain-like"/>
    <property type="match status" value="1"/>
</dbReference>
<evidence type="ECO:0000313" key="16">
    <source>
        <dbReference type="EMBL" id="TCD00294.1"/>
    </source>
</evidence>
<evidence type="ECO:0000256" key="7">
    <source>
        <dbReference type="ARBA" id="ARBA00023065"/>
    </source>
</evidence>
<dbReference type="Gene3D" id="2.170.130.10">
    <property type="entry name" value="TonB-dependent receptor, plug domain"/>
    <property type="match status" value="1"/>
</dbReference>
<dbReference type="InterPro" id="IPR008969">
    <property type="entry name" value="CarboxyPept-like_regulatory"/>
</dbReference>
<protein>
    <submittedName>
        <fullName evidence="16">SusC/RagA family TonB-linked outer membrane protein</fullName>
    </submittedName>
</protein>
<keyword evidence="2 11" id="KW-0813">Transport</keyword>
<evidence type="ECO:0000256" key="9">
    <source>
        <dbReference type="ARBA" id="ARBA00023136"/>
    </source>
</evidence>
<dbReference type="Gene3D" id="2.60.40.1120">
    <property type="entry name" value="Carboxypeptidase-like, regulatory domain"/>
    <property type="match status" value="1"/>
</dbReference>
<evidence type="ECO:0000256" key="6">
    <source>
        <dbReference type="ARBA" id="ARBA00023004"/>
    </source>
</evidence>
<dbReference type="Pfam" id="PF00593">
    <property type="entry name" value="TonB_dep_Rec_b-barrel"/>
    <property type="match status" value="1"/>
</dbReference>
<dbReference type="SUPFAM" id="SSF56935">
    <property type="entry name" value="Porins"/>
    <property type="match status" value="1"/>
</dbReference>
<evidence type="ECO:0000256" key="2">
    <source>
        <dbReference type="ARBA" id="ARBA00022448"/>
    </source>
</evidence>
<dbReference type="GO" id="GO:0006826">
    <property type="term" value="P:iron ion transport"/>
    <property type="evidence" value="ECO:0007669"/>
    <property type="project" value="UniProtKB-KW"/>
</dbReference>
<evidence type="ECO:0000256" key="11">
    <source>
        <dbReference type="PROSITE-ProRule" id="PRU01360"/>
    </source>
</evidence>
<keyword evidence="8 12" id="KW-0798">TonB box</keyword>
<dbReference type="PANTHER" id="PTHR32552">
    <property type="entry name" value="FERRICHROME IRON RECEPTOR-RELATED"/>
    <property type="match status" value="1"/>
</dbReference>
<dbReference type="InterPro" id="IPR037066">
    <property type="entry name" value="Plug_dom_sf"/>
</dbReference>
<comment type="similarity">
    <text evidence="11 12">Belongs to the TonB-dependent receptor family.</text>
</comment>
<feature type="signal peptide" evidence="13">
    <location>
        <begin position="1"/>
        <end position="32"/>
    </location>
</feature>
<evidence type="ECO:0000313" key="17">
    <source>
        <dbReference type="Proteomes" id="UP000291485"/>
    </source>
</evidence>
<keyword evidence="5 11" id="KW-0812">Transmembrane</keyword>
<dbReference type="OrthoDB" id="9768177at2"/>
<name>A0A4R0NLW2_9SPHI</name>
<evidence type="ECO:0000256" key="10">
    <source>
        <dbReference type="ARBA" id="ARBA00023237"/>
    </source>
</evidence>
<evidence type="ECO:0000256" key="12">
    <source>
        <dbReference type="RuleBase" id="RU003357"/>
    </source>
</evidence>
<sequence length="1141" mass="126805">MKKRIYKTTLIFLRKALSTACLLMILFNSVYAAPKAGREENLSEVRCSIRTANKSLAQVFEIIQKQTRYSFVCVDRNGFLKRQITLNETNSNLEQVLRKIASTVPFTYTKLSNKIILKPTEKASANQNARLIKGHVTDQSNLGVPGVSVLIKGTNTGTVTNQEGDFSIKADNGEVLVFTSIGYQVKEITVTDANTYQVQLTEDSKALSDVVVTALGIKKERAKLGYVVQEVQGESLVKAREPNLINSLTGRVAGLNITNSTDLFQDPGISLRGRKPLIVIDGIPDQSADLYRVNADDVETVTVLKGANASALYGSIGQNGAIMITTKRGKGKDLSIDVNSSTQIQPSFIRIPEVQTEYGAGFKGKYTYVDGSGGGPEGSGWIWGPKLDQLDPTTPSGFFETPQFNSPKDPVTGKLVPLPFISRGKNNVKDFFQTGLIASNNISITQSGEKGAFRASASHIYQRGIVPNTDLQNSSFNISGNYKLSDNFTVDARLNYNRQFTKNFPETGYGPTNYLYNLVLWTGADVSVADLRDYWVPGKEGIQQRNYNTSYYNNPYFQAYEYLRGYDKDNTFGSLNLNYKISPAFSVQFRNGINAYGLNRTYKEPMSYIGYGNKSRGQFTVNTGNYIDLVSDLIGDYNHTFTEKFKLHAQVGAANYYRNNKYGSTSTDGLTIPGFYNLSNSANPIQGNNFVEERRTSSVYAVLDLEFLNAIYLTATGRNDIISTLPTANNSFFYPSISSSVVISQLTTLPKWFSYLKARASWSRVSSATLNDNAYTYSYLPSFNKGTIWNSVPSLTFGDALLNANLTPQTSDSWEVGLDTKFFKNRLSIEATYYQTRDFNNIVSIPTSITSGYNSQLANGNVFQRKGLEFVLSGTLIKSTDFNWNIALNVSKYRRYLKEIYGGAETLNFLRVGDRTDKIFTSVYQTNNQGQVIYGSNGFPVNDTFSRFIGYQSPDWTYGIENTFNYKAFTLKFLVDGRLGGMMYSTTNQKMWWGGTNPGTLNQFRVDANAGRSTFIGDGVVVTSGQATYDANGNIISDTRVFAPNTKAVNYIDYMTNTSNGAYNNYNYFSQTFLKLREVTLGWQVPTKLLGKSFIKGLDFSVVGRNLLLFSKMPNVDPDPAVDNLQTPSTRSFGFNVNLKF</sequence>
<evidence type="ECO:0000256" key="1">
    <source>
        <dbReference type="ARBA" id="ARBA00004571"/>
    </source>
</evidence>
<dbReference type="PROSITE" id="PS52016">
    <property type="entry name" value="TONB_DEPENDENT_REC_3"/>
    <property type="match status" value="1"/>
</dbReference>
<keyword evidence="3 11" id="KW-1134">Transmembrane beta strand</keyword>
<dbReference type="Pfam" id="PF07715">
    <property type="entry name" value="Plug"/>
    <property type="match status" value="1"/>
</dbReference>
<accession>A0A4R0NLW2</accession>
<feature type="domain" description="TonB-dependent receptor plug" evidence="15">
    <location>
        <begin position="226"/>
        <end position="320"/>
    </location>
</feature>
<dbReference type="Gene3D" id="2.40.170.20">
    <property type="entry name" value="TonB-dependent receptor, beta-barrel domain"/>
    <property type="match status" value="1"/>
</dbReference>
<keyword evidence="7" id="KW-0406">Ion transport</keyword>
<dbReference type="InterPro" id="IPR000531">
    <property type="entry name" value="Beta-barrel_TonB"/>
</dbReference>
<dbReference type="InterPro" id="IPR012910">
    <property type="entry name" value="Plug_dom"/>
</dbReference>
<dbReference type="InterPro" id="IPR039426">
    <property type="entry name" value="TonB-dep_rcpt-like"/>
</dbReference>
<keyword evidence="6" id="KW-0408">Iron</keyword>
<keyword evidence="17" id="KW-1185">Reference proteome</keyword>
<comment type="caution">
    <text evidence="16">The sequence shown here is derived from an EMBL/GenBank/DDBJ whole genome shotgun (WGS) entry which is preliminary data.</text>
</comment>
<evidence type="ECO:0000256" key="8">
    <source>
        <dbReference type="ARBA" id="ARBA00023077"/>
    </source>
</evidence>
<proteinExistence type="inferred from homology"/>
<gene>
    <name evidence="16" type="ORF">EZ449_20820</name>
</gene>
<dbReference type="InterPro" id="IPR036942">
    <property type="entry name" value="Beta-barrel_TonB_sf"/>
</dbReference>
<dbReference type="NCBIfam" id="TIGR04056">
    <property type="entry name" value="OMP_RagA_SusC"/>
    <property type="match status" value="1"/>
</dbReference>
<evidence type="ECO:0000256" key="5">
    <source>
        <dbReference type="ARBA" id="ARBA00022692"/>
    </source>
</evidence>
<dbReference type="RefSeq" id="WP_131562557.1">
    <property type="nucleotide sequence ID" value="NZ_SJSN01000024.1"/>
</dbReference>
<feature type="chain" id="PRO_5020185372" evidence="13">
    <location>
        <begin position="33"/>
        <end position="1141"/>
    </location>
</feature>
<dbReference type="EMBL" id="SJSN01000024">
    <property type="protein sequence ID" value="TCD00294.1"/>
    <property type="molecule type" value="Genomic_DNA"/>
</dbReference>